<evidence type="ECO:0000256" key="1">
    <source>
        <dbReference type="SAM" id="MobiDB-lite"/>
    </source>
</evidence>
<keyword evidence="3" id="KW-1185">Reference proteome</keyword>
<accession>A0AAN6P6C0</accession>
<name>A0AAN6P6C0_9PEZI</name>
<reference evidence="3" key="1">
    <citation type="journal article" date="2023" name="Mol. Phylogenet. Evol.">
        <title>Genome-scale phylogeny and comparative genomics of the fungal order Sordariales.</title>
        <authorList>
            <person name="Hensen N."/>
            <person name="Bonometti L."/>
            <person name="Westerberg I."/>
            <person name="Brannstrom I.O."/>
            <person name="Guillou S."/>
            <person name="Cros-Aarteil S."/>
            <person name="Calhoun S."/>
            <person name="Haridas S."/>
            <person name="Kuo A."/>
            <person name="Mondo S."/>
            <person name="Pangilinan J."/>
            <person name="Riley R."/>
            <person name="LaButti K."/>
            <person name="Andreopoulos B."/>
            <person name="Lipzen A."/>
            <person name="Chen C."/>
            <person name="Yan M."/>
            <person name="Daum C."/>
            <person name="Ng V."/>
            <person name="Clum A."/>
            <person name="Steindorff A."/>
            <person name="Ohm R.A."/>
            <person name="Martin F."/>
            <person name="Silar P."/>
            <person name="Natvig D.O."/>
            <person name="Lalanne C."/>
            <person name="Gautier V."/>
            <person name="Ament-Velasquez S.L."/>
            <person name="Kruys A."/>
            <person name="Hutchinson M.I."/>
            <person name="Powell A.J."/>
            <person name="Barry K."/>
            <person name="Miller A.N."/>
            <person name="Grigoriev I.V."/>
            <person name="Debuchy R."/>
            <person name="Gladieux P."/>
            <person name="Hiltunen Thoren M."/>
            <person name="Johannesson H."/>
        </authorList>
    </citation>
    <scope>NUCLEOTIDE SEQUENCE [LARGE SCALE GENOMIC DNA]</scope>
    <source>
        <strain evidence="3">CBS 284.82</strain>
    </source>
</reference>
<proteinExistence type="predicted"/>
<evidence type="ECO:0000313" key="3">
    <source>
        <dbReference type="Proteomes" id="UP001303115"/>
    </source>
</evidence>
<gene>
    <name evidence="2" type="ORF">C8A01DRAFT_20484</name>
</gene>
<protein>
    <submittedName>
        <fullName evidence="2">Uncharacterized protein</fullName>
    </submittedName>
</protein>
<feature type="region of interest" description="Disordered" evidence="1">
    <location>
        <begin position="26"/>
        <end position="57"/>
    </location>
</feature>
<dbReference type="AlphaFoldDB" id="A0AAN6P6C0"/>
<evidence type="ECO:0000313" key="2">
    <source>
        <dbReference type="EMBL" id="KAK4032440.1"/>
    </source>
</evidence>
<comment type="caution">
    <text evidence="2">The sequence shown here is derived from an EMBL/GenBank/DDBJ whole genome shotgun (WGS) entry which is preliminary data.</text>
</comment>
<sequence>MDPDCYRLAAGVYGIFATSDGAAAAGSGARPKKKTKQTAAAARRRRRQQHKKKTGNFSSLRTGLGYLSLLVPAYAIAQSFVGGDLSSQAPWGLPPQDFVAAIAAPSSNATFPITGYNTSVPAGGAGRATGDADAVAGWSLTIGVTAGIPLTHSASALAADRDLCIDATALSVTPPAEIVTEAGGYNRTGWRVCAVVFTGGLKAGASSGVRAADGSCGGVLPDACIRQLEANSVAGKAGRTGGCRDLDVPVDCRGHFNGGGGTGFGEFLFLMEITPIGNTSALADGRSLFFAAWFEPVRKGNKTALAAAERRVWPVLLAWTHFGAVPRRDKRGNEHVTVNL</sequence>
<organism evidence="2 3">
    <name type="scientific">Parachaetomium inaequale</name>
    <dbReference type="NCBI Taxonomy" id="2588326"/>
    <lineage>
        <taxon>Eukaryota</taxon>
        <taxon>Fungi</taxon>
        <taxon>Dikarya</taxon>
        <taxon>Ascomycota</taxon>
        <taxon>Pezizomycotina</taxon>
        <taxon>Sordariomycetes</taxon>
        <taxon>Sordariomycetidae</taxon>
        <taxon>Sordariales</taxon>
        <taxon>Chaetomiaceae</taxon>
        <taxon>Parachaetomium</taxon>
    </lineage>
</organism>
<dbReference type="Proteomes" id="UP001303115">
    <property type="component" value="Unassembled WGS sequence"/>
</dbReference>
<dbReference type="EMBL" id="MU854610">
    <property type="protein sequence ID" value="KAK4032440.1"/>
    <property type="molecule type" value="Genomic_DNA"/>
</dbReference>
<feature type="compositionally biased region" description="Basic residues" evidence="1">
    <location>
        <begin position="30"/>
        <end position="54"/>
    </location>
</feature>